<dbReference type="InterPro" id="IPR046036">
    <property type="entry name" value="DUF5994"/>
</dbReference>
<proteinExistence type="predicted"/>
<evidence type="ECO:0000256" key="1">
    <source>
        <dbReference type="SAM" id="MobiDB-lite"/>
    </source>
</evidence>
<dbReference type="EMBL" id="LT629971">
    <property type="protein sequence ID" value="SEH47084.1"/>
    <property type="molecule type" value="Genomic_DNA"/>
</dbReference>
<name>A0A1H6IKK3_MYCRU</name>
<dbReference type="Proteomes" id="UP000182915">
    <property type="component" value="Chromosome I"/>
</dbReference>
<dbReference type="AlphaFoldDB" id="A0A1H6IKK3"/>
<accession>A0A1H6IKK3</accession>
<dbReference type="OrthoDB" id="3785441at2"/>
<organism evidence="2 3">
    <name type="scientific">Mycolicibacterium rutilum</name>
    <name type="common">Mycobacterium rutilum</name>
    <dbReference type="NCBI Taxonomy" id="370526"/>
    <lineage>
        <taxon>Bacteria</taxon>
        <taxon>Bacillati</taxon>
        <taxon>Actinomycetota</taxon>
        <taxon>Actinomycetes</taxon>
        <taxon>Mycobacteriales</taxon>
        <taxon>Mycobacteriaceae</taxon>
        <taxon>Mycolicibacterium</taxon>
    </lineage>
</organism>
<dbReference type="STRING" id="370526.SAMN04489835_0178"/>
<reference evidence="3" key="1">
    <citation type="submission" date="2016-10" db="EMBL/GenBank/DDBJ databases">
        <authorList>
            <person name="Varghese N."/>
            <person name="Submissions S."/>
        </authorList>
    </citation>
    <scope>NUCLEOTIDE SEQUENCE [LARGE SCALE GENOMIC DNA]</scope>
    <source>
        <strain evidence="3">DSM 45405</strain>
    </source>
</reference>
<feature type="compositionally biased region" description="Basic and acidic residues" evidence="1">
    <location>
        <begin position="1"/>
        <end position="20"/>
    </location>
</feature>
<feature type="region of interest" description="Disordered" evidence="1">
    <location>
        <begin position="1"/>
        <end position="29"/>
    </location>
</feature>
<keyword evidence="3" id="KW-1185">Reference proteome</keyword>
<evidence type="ECO:0000313" key="3">
    <source>
        <dbReference type="Proteomes" id="UP000182915"/>
    </source>
</evidence>
<sequence>MARQETSTDSRRHDGPHDGPDNSPRLRLKRKAPASGYVDGAWWPHSDDLPHELPDLVSVLAVRLGGVARVTYHLGEWAEAPRKMLVNDRFVKLDGYQRQPANTIGVLDGRGNRLVLLVVPSRTEADLAHTISMAAASADNTSTVDALLSTGA</sequence>
<protein>
    <submittedName>
        <fullName evidence="2">Uncharacterized protein</fullName>
    </submittedName>
</protein>
<dbReference type="Pfam" id="PF19457">
    <property type="entry name" value="DUF5994"/>
    <property type="match status" value="1"/>
</dbReference>
<gene>
    <name evidence="2" type="ORF">SAMN04489835_0178</name>
</gene>
<evidence type="ECO:0000313" key="2">
    <source>
        <dbReference type="EMBL" id="SEH47084.1"/>
    </source>
</evidence>
<dbReference type="RefSeq" id="WP_083405550.1">
    <property type="nucleotide sequence ID" value="NZ_LT629971.1"/>
</dbReference>